<feature type="compositionally biased region" description="Low complexity" evidence="1">
    <location>
        <begin position="313"/>
        <end position="325"/>
    </location>
</feature>
<comment type="caution">
    <text evidence="2">The sequence shown here is derived from an EMBL/GenBank/DDBJ whole genome shotgun (WGS) entry which is preliminary data.</text>
</comment>
<evidence type="ECO:0000313" key="2">
    <source>
        <dbReference type="EMBL" id="KAF2869432.1"/>
    </source>
</evidence>
<gene>
    <name evidence="2" type="ORF">BDV95DRAFT_641024</name>
</gene>
<feature type="compositionally biased region" description="Polar residues" evidence="1">
    <location>
        <begin position="381"/>
        <end position="390"/>
    </location>
</feature>
<organism evidence="2 3">
    <name type="scientific">Massariosphaeria phaeospora</name>
    <dbReference type="NCBI Taxonomy" id="100035"/>
    <lineage>
        <taxon>Eukaryota</taxon>
        <taxon>Fungi</taxon>
        <taxon>Dikarya</taxon>
        <taxon>Ascomycota</taxon>
        <taxon>Pezizomycotina</taxon>
        <taxon>Dothideomycetes</taxon>
        <taxon>Pleosporomycetidae</taxon>
        <taxon>Pleosporales</taxon>
        <taxon>Pleosporales incertae sedis</taxon>
        <taxon>Massariosphaeria</taxon>
    </lineage>
</organism>
<feature type="region of interest" description="Disordered" evidence="1">
    <location>
        <begin position="157"/>
        <end position="186"/>
    </location>
</feature>
<protein>
    <submittedName>
        <fullName evidence="2">Uncharacterized protein</fullName>
    </submittedName>
</protein>
<feature type="compositionally biased region" description="Polar residues" evidence="1">
    <location>
        <begin position="303"/>
        <end position="312"/>
    </location>
</feature>
<feature type="region of interest" description="Disordered" evidence="1">
    <location>
        <begin position="98"/>
        <end position="141"/>
    </location>
</feature>
<feature type="compositionally biased region" description="Basic and acidic residues" evidence="1">
    <location>
        <begin position="111"/>
        <end position="141"/>
    </location>
</feature>
<evidence type="ECO:0000256" key="1">
    <source>
        <dbReference type="SAM" id="MobiDB-lite"/>
    </source>
</evidence>
<evidence type="ECO:0000313" key="3">
    <source>
        <dbReference type="Proteomes" id="UP000481861"/>
    </source>
</evidence>
<feature type="region of interest" description="Disordered" evidence="1">
    <location>
        <begin position="1"/>
        <end position="31"/>
    </location>
</feature>
<keyword evidence="3" id="KW-1185">Reference proteome</keyword>
<accession>A0A7C8I6J0</accession>
<feature type="compositionally biased region" description="Pro residues" evidence="1">
    <location>
        <begin position="326"/>
        <end position="336"/>
    </location>
</feature>
<sequence>MTNASKYSYGRPGRHEKKPPDPLPDDQPLMNDQQQRLAHKAIGIGGRYSSCAKCFEAVDKDHRRNWLQCRAPCAVCPPSQPHFDVRRLVEAALGDRPSLLRGLDPSRTSRGRGESSRRGQRDERSHSPDKASKPIRERDSIHRPSAKELAFVLASTPRRGGIKPPQGVFNPFNPTASSAPARKDNDDMEIDQDSASAEVQALQRNVLSITGDMLTLRNLAQAQQNQIMALEKQNEELFNCMTIIAYNQTLPKQSLTFPLSISKAMFERVARIKNASSASTPTPHMTPLLDQSKHAGGVGPMGSSLSGEASTTQQWSIPNQQQQIPHGPPFTNPPVTNPHLQNRDVAPSPEDQQRSDAAHMAEQTAQQMAQQQQNVAPAPKQDSNIAQGPQNIAPPAQF</sequence>
<dbReference type="Proteomes" id="UP000481861">
    <property type="component" value="Unassembled WGS sequence"/>
</dbReference>
<dbReference type="AlphaFoldDB" id="A0A7C8I6J0"/>
<feature type="region of interest" description="Disordered" evidence="1">
    <location>
        <begin position="275"/>
        <end position="398"/>
    </location>
</feature>
<proteinExistence type="predicted"/>
<reference evidence="2 3" key="1">
    <citation type="submission" date="2020-01" db="EMBL/GenBank/DDBJ databases">
        <authorList>
            <consortium name="DOE Joint Genome Institute"/>
            <person name="Haridas S."/>
            <person name="Albert R."/>
            <person name="Binder M."/>
            <person name="Bloem J."/>
            <person name="Labutti K."/>
            <person name="Salamov A."/>
            <person name="Andreopoulos B."/>
            <person name="Baker S.E."/>
            <person name="Barry K."/>
            <person name="Bills G."/>
            <person name="Bluhm B.H."/>
            <person name="Cannon C."/>
            <person name="Castanera R."/>
            <person name="Culley D.E."/>
            <person name="Daum C."/>
            <person name="Ezra D."/>
            <person name="Gonzalez J.B."/>
            <person name="Henrissat B."/>
            <person name="Kuo A."/>
            <person name="Liang C."/>
            <person name="Lipzen A."/>
            <person name="Lutzoni F."/>
            <person name="Magnuson J."/>
            <person name="Mondo S."/>
            <person name="Nolan M."/>
            <person name="Ohm R."/>
            <person name="Pangilinan J."/>
            <person name="Park H.-J.H."/>
            <person name="Ramirez L."/>
            <person name="Alfaro M."/>
            <person name="Sun H."/>
            <person name="Tritt A."/>
            <person name="Yoshinaga Y."/>
            <person name="Zwiers L.-H.L."/>
            <person name="Turgeon B.G."/>
            <person name="Goodwin S.B."/>
            <person name="Spatafora J.W."/>
            <person name="Crous P.W."/>
            <person name="Grigoriev I.V."/>
        </authorList>
    </citation>
    <scope>NUCLEOTIDE SEQUENCE [LARGE SCALE GENOMIC DNA]</scope>
    <source>
        <strain evidence="2 3">CBS 611.86</strain>
    </source>
</reference>
<name>A0A7C8I6J0_9PLEO</name>
<feature type="compositionally biased region" description="Low complexity" evidence="1">
    <location>
        <begin position="360"/>
        <end position="378"/>
    </location>
</feature>
<dbReference type="EMBL" id="JAADJZ010000016">
    <property type="protein sequence ID" value="KAF2869432.1"/>
    <property type="molecule type" value="Genomic_DNA"/>
</dbReference>